<dbReference type="PROSITE" id="PS50082">
    <property type="entry name" value="WD_REPEATS_2"/>
    <property type="match status" value="1"/>
</dbReference>
<comment type="subcellular location">
    <subcellularLocation>
        <location evidence="1">Nucleus</location>
    </subcellularLocation>
</comment>
<evidence type="ECO:0000256" key="6">
    <source>
        <dbReference type="PROSITE-ProRule" id="PRU00221"/>
    </source>
</evidence>
<evidence type="ECO:0000313" key="9">
    <source>
        <dbReference type="Proteomes" id="UP000298493"/>
    </source>
</evidence>
<dbReference type="InterPro" id="IPR001680">
    <property type="entry name" value="WD40_rpt"/>
</dbReference>
<dbReference type="InterPro" id="IPR036322">
    <property type="entry name" value="WD40_repeat_dom_sf"/>
</dbReference>
<reference evidence="8 9" key="1">
    <citation type="submission" date="2019-04" db="EMBL/GenBank/DDBJ databases">
        <title>High contiguity whole genome sequence and gene annotation resource for two Venturia nashicola isolates.</title>
        <authorList>
            <person name="Prokchorchik M."/>
            <person name="Won K."/>
            <person name="Lee Y."/>
            <person name="Choi E.D."/>
            <person name="Segonzac C."/>
            <person name="Sohn K.H."/>
        </authorList>
    </citation>
    <scope>NUCLEOTIDE SEQUENCE [LARGE SCALE GENOMIC DNA]</scope>
    <source>
        <strain evidence="8 9">PRI2</strain>
    </source>
</reference>
<evidence type="ECO:0000256" key="5">
    <source>
        <dbReference type="ARBA" id="ARBA00023242"/>
    </source>
</evidence>
<dbReference type="OrthoDB" id="27537at2759"/>
<dbReference type="PROSITE" id="PS50294">
    <property type="entry name" value="WD_REPEATS_REGION"/>
    <property type="match status" value="1"/>
</dbReference>
<gene>
    <name evidence="8" type="ORF">E6O75_ATG05891</name>
</gene>
<dbReference type="PANTHER" id="PTHR19861:SF0">
    <property type="entry name" value="WD REPEAT-CONTAINING PROTEIN 82"/>
    <property type="match status" value="1"/>
</dbReference>
<evidence type="ECO:0000256" key="7">
    <source>
        <dbReference type="SAM" id="MobiDB-lite"/>
    </source>
</evidence>
<dbReference type="SMART" id="SM00320">
    <property type="entry name" value="WD40"/>
    <property type="match status" value="4"/>
</dbReference>
<dbReference type="Proteomes" id="UP000298493">
    <property type="component" value="Unassembled WGS sequence"/>
</dbReference>
<dbReference type="InterPro" id="IPR037867">
    <property type="entry name" value="Swd2/WDR82"/>
</dbReference>
<feature type="region of interest" description="Disordered" evidence="7">
    <location>
        <begin position="260"/>
        <end position="280"/>
    </location>
</feature>
<dbReference type="GO" id="GO:0003682">
    <property type="term" value="F:chromatin binding"/>
    <property type="evidence" value="ECO:0007669"/>
    <property type="project" value="TreeGrafter"/>
</dbReference>
<evidence type="ECO:0000256" key="3">
    <source>
        <dbReference type="ARBA" id="ARBA00022574"/>
    </source>
</evidence>
<dbReference type="GO" id="GO:0048188">
    <property type="term" value="C:Set1C/COMPASS complex"/>
    <property type="evidence" value="ECO:0007669"/>
    <property type="project" value="TreeGrafter"/>
</dbReference>
<evidence type="ECO:0000313" key="8">
    <source>
        <dbReference type="EMBL" id="TID18770.1"/>
    </source>
</evidence>
<sequence length="360" mass="39814">MAAVDASPGGPPNQKVSDVITTFRPCRRFRPDDNKTHVTSLDFDDTGELAIVARTDDTLQIYNCKEGKHAKELKSQKYGVHLARFTHHSSSILYASTKVDDGIRYLSSHDNSYIRYFRGHADKVTSIALSPSNDEFLSCSLDNTVRMWSLNSPNARGLLNIHAPYFAAFDPSATVIAIASPLTHSILLYDIRNYDKPPFQTFDLADYEQRFNQMHNGRNWSKIEFSNDGKSIVVATTGPGHFVLDAFDGTLNHFCLRKGSRSSRKAPGEESSRPSGQGDVCFSSDGQFLIGGSGTDDGLISWDVSATPSEDQTLKHFTELPTPTQVNGRVEIAGYNPKSNLILTADKDIMFWTPDPELAP</sequence>
<dbReference type="SUPFAM" id="SSF50978">
    <property type="entry name" value="WD40 repeat-like"/>
    <property type="match status" value="1"/>
</dbReference>
<keyword evidence="4" id="KW-0677">Repeat</keyword>
<proteinExistence type="inferred from homology"/>
<keyword evidence="5" id="KW-0539">Nucleus</keyword>
<dbReference type="Gene3D" id="2.130.10.10">
    <property type="entry name" value="YVTN repeat-like/Quinoprotein amine dehydrogenase"/>
    <property type="match status" value="1"/>
</dbReference>
<dbReference type="Pfam" id="PF00400">
    <property type="entry name" value="WD40"/>
    <property type="match status" value="1"/>
</dbReference>
<evidence type="ECO:0000256" key="1">
    <source>
        <dbReference type="ARBA" id="ARBA00004123"/>
    </source>
</evidence>
<keyword evidence="3 6" id="KW-0853">WD repeat</keyword>
<name>A0A4Z1P3X5_9PEZI</name>
<organism evidence="8 9">
    <name type="scientific">Venturia nashicola</name>
    <dbReference type="NCBI Taxonomy" id="86259"/>
    <lineage>
        <taxon>Eukaryota</taxon>
        <taxon>Fungi</taxon>
        <taxon>Dikarya</taxon>
        <taxon>Ascomycota</taxon>
        <taxon>Pezizomycotina</taxon>
        <taxon>Dothideomycetes</taxon>
        <taxon>Pleosporomycetidae</taxon>
        <taxon>Venturiales</taxon>
        <taxon>Venturiaceae</taxon>
        <taxon>Venturia</taxon>
    </lineage>
</organism>
<dbReference type="AlphaFoldDB" id="A0A4Z1P3X5"/>
<keyword evidence="9" id="KW-1185">Reference proteome</keyword>
<comment type="similarity">
    <text evidence="2">Belongs to the WD repeat SWD2 family.</text>
</comment>
<dbReference type="EMBL" id="SNSC02000013">
    <property type="protein sequence ID" value="TID18770.1"/>
    <property type="molecule type" value="Genomic_DNA"/>
</dbReference>
<protein>
    <submittedName>
        <fullName evidence="8">Putative wd repeat protein</fullName>
    </submittedName>
</protein>
<dbReference type="STRING" id="86259.A0A4Z1P3X5"/>
<dbReference type="InterPro" id="IPR015943">
    <property type="entry name" value="WD40/YVTN_repeat-like_dom_sf"/>
</dbReference>
<dbReference type="PANTHER" id="PTHR19861">
    <property type="entry name" value="WD40 REPEAT PROTEIN SWD2"/>
    <property type="match status" value="1"/>
</dbReference>
<evidence type="ECO:0000256" key="2">
    <source>
        <dbReference type="ARBA" id="ARBA00005616"/>
    </source>
</evidence>
<evidence type="ECO:0000256" key="4">
    <source>
        <dbReference type="ARBA" id="ARBA00022737"/>
    </source>
</evidence>
<comment type="caution">
    <text evidence="8">The sequence shown here is derived from an EMBL/GenBank/DDBJ whole genome shotgun (WGS) entry which is preliminary data.</text>
</comment>
<feature type="repeat" description="WD" evidence="6">
    <location>
        <begin position="117"/>
        <end position="152"/>
    </location>
</feature>
<accession>A0A4Z1P3X5</accession>
<dbReference type="GO" id="GO:0016070">
    <property type="term" value="P:RNA metabolic process"/>
    <property type="evidence" value="ECO:0007669"/>
    <property type="project" value="UniProtKB-ARBA"/>
</dbReference>